<comment type="caution">
    <text evidence="2">The sequence shown here is derived from an EMBL/GenBank/DDBJ whole genome shotgun (WGS) entry which is preliminary data.</text>
</comment>
<proteinExistence type="predicted"/>
<organism evidence="2 3">
    <name type="scientific">Candidatus Doudnabacteria bacterium RIFCSPHIGHO2_01_FULL_49_9</name>
    <dbReference type="NCBI Taxonomy" id="1817827"/>
    <lineage>
        <taxon>Bacteria</taxon>
        <taxon>Candidatus Doudnaibacteriota</taxon>
    </lineage>
</organism>
<feature type="transmembrane region" description="Helical" evidence="1">
    <location>
        <begin position="12"/>
        <end position="33"/>
    </location>
</feature>
<keyword evidence="1" id="KW-1133">Transmembrane helix</keyword>
<dbReference type="AlphaFoldDB" id="A0A1F5P118"/>
<evidence type="ECO:0000313" key="3">
    <source>
        <dbReference type="Proteomes" id="UP000176339"/>
    </source>
</evidence>
<evidence type="ECO:0008006" key="4">
    <source>
        <dbReference type="Google" id="ProtNLM"/>
    </source>
</evidence>
<reference evidence="2 3" key="1">
    <citation type="journal article" date="2016" name="Nat. Commun.">
        <title>Thousands of microbial genomes shed light on interconnected biogeochemical processes in an aquifer system.</title>
        <authorList>
            <person name="Anantharaman K."/>
            <person name="Brown C.T."/>
            <person name="Hug L.A."/>
            <person name="Sharon I."/>
            <person name="Castelle C.J."/>
            <person name="Probst A.J."/>
            <person name="Thomas B.C."/>
            <person name="Singh A."/>
            <person name="Wilkins M.J."/>
            <person name="Karaoz U."/>
            <person name="Brodie E.L."/>
            <person name="Williams K.H."/>
            <person name="Hubbard S.S."/>
            <person name="Banfield J.F."/>
        </authorList>
    </citation>
    <scope>NUCLEOTIDE SEQUENCE [LARGE SCALE GENOMIC DNA]</scope>
</reference>
<name>A0A1F5P118_9BACT</name>
<accession>A0A1F5P118</accession>
<dbReference type="SUPFAM" id="SSF69322">
    <property type="entry name" value="Tricorn protease domain 2"/>
    <property type="match status" value="1"/>
</dbReference>
<dbReference type="Proteomes" id="UP000176339">
    <property type="component" value="Unassembled WGS sequence"/>
</dbReference>
<keyword evidence="1" id="KW-0472">Membrane</keyword>
<protein>
    <recommendedName>
        <fullName evidence="4">Fibronectin type-III domain-containing protein</fullName>
    </recommendedName>
</protein>
<dbReference type="InterPro" id="IPR015943">
    <property type="entry name" value="WD40/YVTN_repeat-like_dom_sf"/>
</dbReference>
<keyword evidence="1" id="KW-0812">Transmembrane</keyword>
<gene>
    <name evidence="2" type="ORF">A2846_00575</name>
</gene>
<dbReference type="EMBL" id="MFEN01000040">
    <property type="protein sequence ID" value="OGE83591.1"/>
    <property type="molecule type" value="Genomic_DNA"/>
</dbReference>
<dbReference type="Gene3D" id="2.130.10.10">
    <property type="entry name" value="YVTN repeat-like/Quinoprotein amine dehydrogenase"/>
    <property type="match status" value="1"/>
</dbReference>
<sequence>MRNNLSRDGEISIILILGLTAAIVVVGVGALSFSSNESLISGSFGKSSRAMAYAEAGARDALARISRNRDYTAGVYTIDISSPTGSCATVLDGCASVRVDGTTSPKIITSIGTAGTATRKIQVDASYDSNGVITNKTWMEVRESPTVSTGSATGIGDASATLNGWTNTNSNSGVLVWFRYASFLPANCNDAFGTGPVPSAGISKSASADPSSFSHAIASGLSAGTKYYYCAIASYGSSEKIYGQLFSFTTTGASVPPPAIPPTAVTVSATDINDTTSVFHATLNGLANPNGTSTTAWFRYSALLTLVCSDSFGTRVPLSGGTDIGSGVAPIAYSQFANSLEANTTYYYCAIASNSAGTSFGSILTFTTPANTFPSGMAVTSDSPPFITIYKRSGDTFTKLADPATLPTYAAYGVDFSTNDDYLAVAHSNEPYITIYKRSGDTFTKLADPAVLPGSDGYGVAFSSNATYLAVGHYSSPYITIYKRSGDTFTKLANPATPLSSRVRAVAFSSNATYLALASDSPPYLTIYERSGDTFTKLADPAVLPPNNGYGVAFSSDDTYLSVGHSVSPFITIYTHSGNTFTKLADPTILPLSTVRGTVFSSNVTYLALANHSSPFITIYKRSEDTFTKLADPAVLPPNNATAVDFSVNDLYLVIANIIRSPDITIYKRSGDTFTKLADPAILPGSAFGVKFTNQPEIEP</sequence>
<evidence type="ECO:0000256" key="1">
    <source>
        <dbReference type="SAM" id="Phobius"/>
    </source>
</evidence>
<evidence type="ECO:0000313" key="2">
    <source>
        <dbReference type="EMBL" id="OGE83591.1"/>
    </source>
</evidence>